<dbReference type="SUPFAM" id="SSF103511">
    <property type="entry name" value="Chlorophyll a-b binding protein"/>
    <property type="match status" value="4"/>
</dbReference>
<dbReference type="Gene3D" id="1.10.3460.10">
    <property type="entry name" value="Chlorophyll a/b binding protein domain"/>
    <property type="match status" value="4"/>
</dbReference>
<evidence type="ECO:0000313" key="5">
    <source>
        <dbReference type="EMBL" id="CAJ1405374.1"/>
    </source>
</evidence>
<comment type="caution">
    <text evidence="5">The sequence shown here is derived from an EMBL/GenBank/DDBJ whole genome shotgun (WGS) entry which is preliminary data.</text>
</comment>
<proteinExistence type="predicted"/>
<dbReference type="GO" id="GO:0016020">
    <property type="term" value="C:membrane"/>
    <property type="evidence" value="ECO:0007669"/>
    <property type="project" value="InterPro"/>
</dbReference>
<dbReference type="Proteomes" id="UP001178507">
    <property type="component" value="Unassembled WGS sequence"/>
</dbReference>
<reference evidence="5" key="1">
    <citation type="submission" date="2023-08" db="EMBL/GenBank/DDBJ databases">
        <authorList>
            <person name="Chen Y."/>
            <person name="Shah S."/>
            <person name="Dougan E. K."/>
            <person name="Thang M."/>
            <person name="Chan C."/>
        </authorList>
    </citation>
    <scope>NUCLEOTIDE SEQUENCE</scope>
</reference>
<name>A0AA36JGQ4_9DINO</name>
<evidence type="ECO:0000256" key="3">
    <source>
        <dbReference type="ARBA" id="ARBA00022531"/>
    </source>
</evidence>
<keyword evidence="4" id="KW-0934">Plastid</keyword>
<dbReference type="PANTHER" id="PTHR21649">
    <property type="entry name" value="CHLOROPHYLL A/B BINDING PROTEIN"/>
    <property type="match status" value="1"/>
</dbReference>
<dbReference type="GO" id="GO:0009507">
    <property type="term" value="C:chloroplast"/>
    <property type="evidence" value="ECO:0007669"/>
    <property type="project" value="UniProtKB-SubCell"/>
</dbReference>
<evidence type="ECO:0000256" key="1">
    <source>
        <dbReference type="ARBA" id="ARBA00004229"/>
    </source>
</evidence>
<dbReference type="GO" id="GO:0009765">
    <property type="term" value="P:photosynthesis, light harvesting"/>
    <property type="evidence" value="ECO:0007669"/>
    <property type="project" value="InterPro"/>
</dbReference>
<sequence>MVWLGSSAASCTLRGPGCFGSAPGPGQAEFIFFYHLPDFLLPAMAKPVTLAVAAAGAYLCSEAFVPSAQLVQTPASAGRLRGGEASSSNRGLAVPAAAAAAVLLAGAAAPTRRRPAAVCKAFENELGATMPFKYFDPLGMAKDGDSETFRRRRISEIKNGRVAMMACMGYIAPEYFRWPGYCSPSADLKFADIPNGIQALYKMPAEAWAQIGVFIAFLELFPMRQEKDAAPGDAPNFGRLGVPFFSSKADPEKNRRSLDAEINNGRLAMVAITGMISQNAFFGTTGPDMWLPGASAFEGELGVQAPVGFWDPLGLSADGDVDAFKRRRAVELKHGRICMLACVGYIVPEYFRWPGYLSPEKGLKFADMPHGIAAVSKVPLEGWVQIVLFLGHMEGYFWRQDPKRAPGDYEGYGFLGVGRNFIFNFEPIEFKDAEVKKTKLRAEIANGRLAMVALMAMLFQNGTVGTTGPAMWLPSACTFCEVRRRVLCQSELNRSTRALASCTRGGSEVPIGGISLQGEPGIALESIVQWCGAKPLTLMAAAAAGTYLCSEAFVPGAQLVQTPQVRTSHLRAGPSGSGSSAVSGLAAGAALCVAAAGAARSRKTGTVCKSFENELGATLPFKYFDPLGMAKDGDEATFRRRRISEIKNGRVAMIACMGYIAPEYFRWPGYCSPSTDLKFADIPNGIQALYKMPAEAWAQIGVFIAFLELFPMRQEKDALPGDAPNFGRLGVPFFSSKADPEKNRRGLEAEINNGRLAMVAITGMISQNAFFGTTGPDMWLPGASAFEGELGVQAPVGFWDPLGLSADGDVDAFKRRRAVELKHGRICMLACVGYIVPEYFRWPGYLSPEKGLKFADMPHGIAAVSKVPLEGWVQIVLFLGHMEGYFWRQDPKRAPGDYEGYGFLGVGRNFIFNFEPIEFKDPEVKKTKLRAEIANGRLAMVALMAMLFQNGTVGTTGPAMWLPSA</sequence>
<gene>
    <name evidence="5" type="ORF">EVOR1521_LOCUS27603</name>
</gene>
<comment type="subcellular location">
    <subcellularLocation>
        <location evidence="1">Plastid</location>
        <location evidence="1">Chloroplast</location>
    </subcellularLocation>
</comment>
<dbReference type="AlphaFoldDB" id="A0AA36JGQ4"/>
<evidence type="ECO:0000313" key="6">
    <source>
        <dbReference type="Proteomes" id="UP001178507"/>
    </source>
</evidence>
<keyword evidence="6" id="KW-1185">Reference proteome</keyword>
<evidence type="ECO:0000256" key="4">
    <source>
        <dbReference type="ARBA" id="ARBA00022640"/>
    </source>
</evidence>
<dbReference type="InterPro" id="IPR022796">
    <property type="entry name" value="Chloroa_b-bind"/>
</dbReference>
<organism evidence="5 6">
    <name type="scientific">Effrenium voratum</name>
    <dbReference type="NCBI Taxonomy" id="2562239"/>
    <lineage>
        <taxon>Eukaryota</taxon>
        <taxon>Sar</taxon>
        <taxon>Alveolata</taxon>
        <taxon>Dinophyceae</taxon>
        <taxon>Suessiales</taxon>
        <taxon>Symbiodiniaceae</taxon>
        <taxon>Effrenium</taxon>
    </lineage>
</organism>
<keyword evidence="2" id="KW-0150">Chloroplast</keyword>
<dbReference type="InterPro" id="IPR001344">
    <property type="entry name" value="Chloro_AB-bd_pln"/>
</dbReference>
<evidence type="ECO:0008006" key="7">
    <source>
        <dbReference type="Google" id="ProtNLM"/>
    </source>
</evidence>
<dbReference type="EMBL" id="CAUJNA010003581">
    <property type="protein sequence ID" value="CAJ1405374.1"/>
    <property type="molecule type" value="Genomic_DNA"/>
</dbReference>
<accession>A0AA36JGQ4</accession>
<protein>
    <recommendedName>
        <fullName evidence="7">Chlorophyll a-b binding protein, chloroplastic</fullName>
    </recommendedName>
</protein>
<keyword evidence="3" id="KW-0602">Photosynthesis</keyword>
<dbReference type="Pfam" id="PF00504">
    <property type="entry name" value="Chloroa_b-bind"/>
    <property type="match status" value="4"/>
</dbReference>
<evidence type="ECO:0000256" key="2">
    <source>
        <dbReference type="ARBA" id="ARBA00022528"/>
    </source>
</evidence>